<name>A0ABX1GAI1_9GAMM</name>
<dbReference type="Gene3D" id="1.20.1250.20">
    <property type="entry name" value="MFS general substrate transporter like domains"/>
    <property type="match status" value="1"/>
</dbReference>
<feature type="transmembrane region" description="Helical" evidence="7">
    <location>
        <begin position="284"/>
        <end position="304"/>
    </location>
</feature>
<keyword evidence="3" id="KW-1003">Cell membrane</keyword>
<keyword evidence="6 7" id="KW-0472">Membrane</keyword>
<feature type="transmembrane region" description="Helical" evidence="7">
    <location>
        <begin position="50"/>
        <end position="68"/>
    </location>
</feature>
<dbReference type="InterPro" id="IPR010290">
    <property type="entry name" value="TM_effector"/>
</dbReference>
<keyword evidence="2" id="KW-0813">Transport</keyword>
<feature type="transmembrane region" description="Helical" evidence="7">
    <location>
        <begin position="107"/>
        <end position="126"/>
    </location>
</feature>
<reference evidence="9 10" key="1">
    <citation type="submission" date="2020-04" db="EMBL/GenBank/DDBJ databases">
        <authorList>
            <person name="Yoon J."/>
        </authorList>
    </citation>
    <scope>NUCLEOTIDE SEQUENCE [LARGE SCALE GENOMIC DNA]</scope>
    <source>
        <strain evidence="9 10">KMU-166</strain>
    </source>
</reference>
<feature type="transmembrane region" description="Helical" evidence="7">
    <location>
        <begin position="160"/>
        <end position="192"/>
    </location>
</feature>
<proteinExistence type="predicted"/>
<accession>A0ABX1GAI1</accession>
<evidence type="ECO:0000256" key="1">
    <source>
        <dbReference type="ARBA" id="ARBA00004651"/>
    </source>
</evidence>
<gene>
    <name evidence="9" type="ORF">HCU74_01930</name>
</gene>
<feature type="transmembrane region" description="Helical" evidence="7">
    <location>
        <begin position="310"/>
        <end position="335"/>
    </location>
</feature>
<sequence>MAAPSPLAPLKEPVFRRIWTTSLLANFGQLVLGVAVAWEMTRLTSSASMVALVQTAMMLPLMLVALPAGAIADMFDRRKVAMVGLGIAALFGSILSALAFFQLTSPWILLLFCSLIGSGVALYAPAWQSSIGEQVKPADVPAAIALGTVSYNIARSFGPALGGVLVLAAGVQTAFAFNALAYLPLIVAFFLWRRTQTTSRLPPERITRAMVSGARYAFHSTIIRTVLIRIFIFGVAGATATALAPLMAKDLLQGDASIYGILLGANGVGAVSGAVLINRMRANFSVETAATILAIAGGLCLIVMGVSRSLPLTCIGMFLVGGVSMLTISLFNIAVQISVPRWVTARAISLYTSSLTGGIAVGAWLWGVVANHWTVGNAIIASGLFMLALPLFGLFLRLPREITASTDMVSIANEPEVALPITMRSGPIVIEVEYRIAAENARPFYNAMLDIQNLQLRNGGFDWSLTRDIGDPTLWVERYHCPTWADYLRMRDRLTLADMAAHERVKSYMIEGESRRIRRSLERPFGSVRMNAETPDLLKDPVVYNGP</sequence>
<feature type="domain" description="Major facilitator superfamily (MFS) profile" evidence="8">
    <location>
        <begin position="14"/>
        <end position="401"/>
    </location>
</feature>
<evidence type="ECO:0000256" key="6">
    <source>
        <dbReference type="ARBA" id="ARBA00023136"/>
    </source>
</evidence>
<evidence type="ECO:0000313" key="9">
    <source>
        <dbReference type="EMBL" id="NKI16169.1"/>
    </source>
</evidence>
<dbReference type="Proteomes" id="UP000765845">
    <property type="component" value="Unassembled WGS sequence"/>
</dbReference>
<dbReference type="SUPFAM" id="SSF103473">
    <property type="entry name" value="MFS general substrate transporter"/>
    <property type="match status" value="1"/>
</dbReference>
<feature type="transmembrane region" description="Helical" evidence="7">
    <location>
        <begin position="347"/>
        <end position="366"/>
    </location>
</feature>
<evidence type="ECO:0000256" key="3">
    <source>
        <dbReference type="ARBA" id="ARBA00022475"/>
    </source>
</evidence>
<comment type="subcellular location">
    <subcellularLocation>
        <location evidence="1">Cell membrane</location>
        <topology evidence="1">Multi-pass membrane protein</topology>
    </subcellularLocation>
</comment>
<dbReference type="InterPro" id="IPR020846">
    <property type="entry name" value="MFS_dom"/>
</dbReference>
<organism evidence="9 10">
    <name type="scientific">Spongiibacter thalassae</name>
    <dbReference type="NCBI Taxonomy" id="2721624"/>
    <lineage>
        <taxon>Bacteria</taxon>
        <taxon>Pseudomonadati</taxon>
        <taxon>Pseudomonadota</taxon>
        <taxon>Gammaproteobacteria</taxon>
        <taxon>Cellvibrionales</taxon>
        <taxon>Spongiibacteraceae</taxon>
        <taxon>Spongiibacter</taxon>
    </lineage>
</organism>
<evidence type="ECO:0000256" key="5">
    <source>
        <dbReference type="ARBA" id="ARBA00022989"/>
    </source>
</evidence>
<keyword evidence="5 7" id="KW-1133">Transmembrane helix</keyword>
<feature type="transmembrane region" description="Helical" evidence="7">
    <location>
        <begin position="378"/>
        <end position="398"/>
    </location>
</feature>
<evidence type="ECO:0000256" key="7">
    <source>
        <dbReference type="SAM" id="Phobius"/>
    </source>
</evidence>
<comment type="caution">
    <text evidence="9">The sequence shown here is derived from an EMBL/GenBank/DDBJ whole genome shotgun (WGS) entry which is preliminary data.</text>
</comment>
<dbReference type="PANTHER" id="PTHR23513:SF11">
    <property type="entry name" value="STAPHYLOFERRIN A TRANSPORTER"/>
    <property type="match status" value="1"/>
</dbReference>
<dbReference type="PROSITE" id="PS50850">
    <property type="entry name" value="MFS"/>
    <property type="match status" value="1"/>
</dbReference>
<keyword evidence="10" id="KW-1185">Reference proteome</keyword>
<dbReference type="Pfam" id="PF05977">
    <property type="entry name" value="MFS_3"/>
    <property type="match status" value="1"/>
</dbReference>
<feature type="transmembrane region" description="Helical" evidence="7">
    <location>
        <begin position="226"/>
        <end position="246"/>
    </location>
</feature>
<evidence type="ECO:0000256" key="4">
    <source>
        <dbReference type="ARBA" id="ARBA00022692"/>
    </source>
</evidence>
<feature type="transmembrane region" description="Helical" evidence="7">
    <location>
        <begin position="258"/>
        <end position="277"/>
    </location>
</feature>
<feature type="transmembrane region" description="Helical" evidence="7">
    <location>
        <begin position="18"/>
        <end position="38"/>
    </location>
</feature>
<dbReference type="EMBL" id="JAAWWK010000001">
    <property type="protein sequence ID" value="NKI16169.1"/>
    <property type="molecule type" value="Genomic_DNA"/>
</dbReference>
<dbReference type="CDD" id="cd06173">
    <property type="entry name" value="MFS_MefA_like"/>
    <property type="match status" value="1"/>
</dbReference>
<keyword evidence="4 7" id="KW-0812">Transmembrane</keyword>
<dbReference type="InterPro" id="IPR036259">
    <property type="entry name" value="MFS_trans_sf"/>
</dbReference>
<evidence type="ECO:0000259" key="8">
    <source>
        <dbReference type="PROSITE" id="PS50850"/>
    </source>
</evidence>
<protein>
    <submittedName>
        <fullName evidence="9">MFS transporter</fullName>
    </submittedName>
</protein>
<evidence type="ECO:0000256" key="2">
    <source>
        <dbReference type="ARBA" id="ARBA00022448"/>
    </source>
</evidence>
<feature type="transmembrane region" description="Helical" evidence="7">
    <location>
        <begin position="80"/>
        <end position="101"/>
    </location>
</feature>
<dbReference type="PANTHER" id="PTHR23513">
    <property type="entry name" value="INTEGRAL MEMBRANE EFFLUX PROTEIN-RELATED"/>
    <property type="match status" value="1"/>
</dbReference>
<evidence type="ECO:0000313" key="10">
    <source>
        <dbReference type="Proteomes" id="UP000765845"/>
    </source>
</evidence>